<proteinExistence type="predicted"/>
<sequence length="81" mass="8808">MPECISRPHKAGGVSTAQLPEGFLTAQMIQKPKAFRTHLGLTIPKPFSETEISNAEVFTSSVQNAEIILKPRPQMTEVSSA</sequence>
<evidence type="ECO:0000313" key="2">
    <source>
        <dbReference type="Proteomes" id="UP001279734"/>
    </source>
</evidence>
<dbReference type="Proteomes" id="UP001279734">
    <property type="component" value="Unassembled WGS sequence"/>
</dbReference>
<name>A0AAD3S893_NEPGR</name>
<keyword evidence="2" id="KW-1185">Reference proteome</keyword>
<gene>
    <name evidence="1" type="ORF">Nepgr_008075</name>
</gene>
<evidence type="ECO:0000313" key="1">
    <source>
        <dbReference type="EMBL" id="GMH06235.1"/>
    </source>
</evidence>
<dbReference type="AlphaFoldDB" id="A0AAD3S893"/>
<organism evidence="1 2">
    <name type="scientific">Nepenthes gracilis</name>
    <name type="common">Slender pitcher plant</name>
    <dbReference type="NCBI Taxonomy" id="150966"/>
    <lineage>
        <taxon>Eukaryota</taxon>
        <taxon>Viridiplantae</taxon>
        <taxon>Streptophyta</taxon>
        <taxon>Embryophyta</taxon>
        <taxon>Tracheophyta</taxon>
        <taxon>Spermatophyta</taxon>
        <taxon>Magnoliopsida</taxon>
        <taxon>eudicotyledons</taxon>
        <taxon>Gunneridae</taxon>
        <taxon>Pentapetalae</taxon>
        <taxon>Caryophyllales</taxon>
        <taxon>Nepenthaceae</taxon>
        <taxon>Nepenthes</taxon>
    </lineage>
</organism>
<reference evidence="1" key="1">
    <citation type="submission" date="2023-05" db="EMBL/GenBank/DDBJ databases">
        <title>Nepenthes gracilis genome sequencing.</title>
        <authorList>
            <person name="Fukushima K."/>
        </authorList>
    </citation>
    <scope>NUCLEOTIDE SEQUENCE</scope>
    <source>
        <strain evidence="1">SING2019-196</strain>
    </source>
</reference>
<dbReference type="EMBL" id="BSYO01000006">
    <property type="protein sequence ID" value="GMH06235.1"/>
    <property type="molecule type" value="Genomic_DNA"/>
</dbReference>
<protein>
    <submittedName>
        <fullName evidence="1">Uncharacterized protein</fullName>
    </submittedName>
</protein>
<accession>A0AAD3S893</accession>
<comment type="caution">
    <text evidence="1">The sequence shown here is derived from an EMBL/GenBank/DDBJ whole genome shotgun (WGS) entry which is preliminary data.</text>
</comment>